<evidence type="ECO:0000256" key="7">
    <source>
        <dbReference type="RuleBase" id="RU362081"/>
    </source>
</evidence>
<evidence type="ECO:0000256" key="6">
    <source>
        <dbReference type="ARBA" id="ARBA00023136"/>
    </source>
</evidence>
<evidence type="ECO:0000259" key="9">
    <source>
        <dbReference type="PROSITE" id="PS50846"/>
    </source>
</evidence>
<dbReference type="SFLD" id="SFLDG00002">
    <property type="entry name" value="C1.7:_P-type_atpase_like"/>
    <property type="match status" value="1"/>
</dbReference>
<dbReference type="InterPro" id="IPR023214">
    <property type="entry name" value="HAD_sf"/>
</dbReference>
<dbReference type="Pfam" id="PF00122">
    <property type="entry name" value="E1-E2_ATPase"/>
    <property type="match status" value="1"/>
</dbReference>
<dbReference type="NCBIfam" id="TIGR01494">
    <property type="entry name" value="ATPase_P-type"/>
    <property type="match status" value="2"/>
</dbReference>
<feature type="region of interest" description="Disordered" evidence="8">
    <location>
        <begin position="174"/>
        <end position="200"/>
    </location>
</feature>
<dbReference type="InterPro" id="IPR036163">
    <property type="entry name" value="HMA_dom_sf"/>
</dbReference>
<dbReference type="GO" id="GO:0005524">
    <property type="term" value="F:ATP binding"/>
    <property type="evidence" value="ECO:0007669"/>
    <property type="project" value="UniProtKB-UniRule"/>
</dbReference>
<feature type="transmembrane region" description="Helical" evidence="7">
    <location>
        <begin position="502"/>
        <end position="524"/>
    </location>
</feature>
<evidence type="ECO:0000256" key="3">
    <source>
        <dbReference type="ARBA" id="ARBA00022723"/>
    </source>
</evidence>
<dbReference type="Proteomes" id="UP000770015">
    <property type="component" value="Unassembled WGS sequence"/>
</dbReference>
<dbReference type="Pfam" id="PF00702">
    <property type="entry name" value="Hydrolase"/>
    <property type="match status" value="1"/>
</dbReference>
<dbReference type="InterPro" id="IPR023298">
    <property type="entry name" value="ATPase_P-typ_TM_dom_sf"/>
</dbReference>
<accession>A0A9P9ACX2</accession>
<dbReference type="SUPFAM" id="SSF81653">
    <property type="entry name" value="Calcium ATPase, transduction domain A"/>
    <property type="match status" value="1"/>
</dbReference>
<keyword evidence="2 7" id="KW-0812">Transmembrane</keyword>
<dbReference type="OrthoDB" id="432719at2759"/>
<dbReference type="EMBL" id="JAGSXJ010000010">
    <property type="protein sequence ID" value="KAH6687720.1"/>
    <property type="molecule type" value="Genomic_DNA"/>
</dbReference>
<dbReference type="SFLD" id="SFLDF00027">
    <property type="entry name" value="p-type_atpase"/>
    <property type="match status" value="1"/>
</dbReference>
<dbReference type="Gene3D" id="3.40.50.1000">
    <property type="entry name" value="HAD superfamily/HAD-like"/>
    <property type="match status" value="1"/>
</dbReference>
<dbReference type="InterPro" id="IPR059000">
    <property type="entry name" value="ATPase_P-type_domA"/>
</dbReference>
<dbReference type="InterPro" id="IPR001757">
    <property type="entry name" value="P_typ_ATPase"/>
</dbReference>
<evidence type="ECO:0000256" key="8">
    <source>
        <dbReference type="SAM" id="MobiDB-lite"/>
    </source>
</evidence>
<feature type="transmembrane region" description="Helical" evidence="7">
    <location>
        <begin position="1059"/>
        <end position="1083"/>
    </location>
</feature>
<dbReference type="FunFam" id="2.70.150.10:FF:000002">
    <property type="entry name" value="Copper-transporting ATPase 1, putative"/>
    <property type="match status" value="1"/>
</dbReference>
<dbReference type="PANTHER" id="PTHR46594:SF4">
    <property type="entry name" value="P-TYPE CATION-TRANSPORTING ATPASE"/>
    <property type="match status" value="1"/>
</dbReference>
<dbReference type="InterPro" id="IPR023299">
    <property type="entry name" value="ATPase_P-typ_cyto_dom_N"/>
</dbReference>
<dbReference type="InterPro" id="IPR056236">
    <property type="entry name" value="HMA_PCA1"/>
</dbReference>
<feature type="region of interest" description="Disordered" evidence="8">
    <location>
        <begin position="222"/>
        <end position="282"/>
    </location>
</feature>
<keyword evidence="11" id="KW-1185">Reference proteome</keyword>
<dbReference type="SFLD" id="SFLDS00003">
    <property type="entry name" value="Haloacid_Dehalogenase"/>
    <property type="match status" value="1"/>
</dbReference>
<dbReference type="SUPFAM" id="SSF56784">
    <property type="entry name" value="HAD-like"/>
    <property type="match status" value="1"/>
</dbReference>
<dbReference type="InterPro" id="IPR008250">
    <property type="entry name" value="ATPase_P-typ_transduc_dom_A_sf"/>
</dbReference>
<dbReference type="GO" id="GO:0046872">
    <property type="term" value="F:metal ion binding"/>
    <property type="evidence" value="ECO:0007669"/>
    <property type="project" value="UniProtKB-KW"/>
</dbReference>
<keyword evidence="7" id="KW-0067">ATP-binding</keyword>
<proteinExistence type="inferred from homology"/>
<dbReference type="Gene3D" id="3.40.1110.10">
    <property type="entry name" value="Calcium-transporting ATPase, cytoplasmic domain N"/>
    <property type="match status" value="1"/>
</dbReference>
<dbReference type="PRINTS" id="PR00119">
    <property type="entry name" value="CATATPASE"/>
</dbReference>
<keyword evidence="6 7" id="KW-0472">Membrane</keyword>
<dbReference type="NCBIfam" id="TIGR01511">
    <property type="entry name" value="ATPase-IB1_Cu"/>
    <property type="match status" value="1"/>
</dbReference>
<dbReference type="SUPFAM" id="SSF55008">
    <property type="entry name" value="HMA, heavy metal-associated domain"/>
    <property type="match status" value="1"/>
</dbReference>
<evidence type="ECO:0000256" key="5">
    <source>
        <dbReference type="ARBA" id="ARBA00022989"/>
    </source>
</evidence>
<dbReference type="InterPro" id="IPR027256">
    <property type="entry name" value="P-typ_ATPase_IB"/>
</dbReference>
<dbReference type="NCBIfam" id="TIGR01525">
    <property type="entry name" value="ATPase-IB_hvy"/>
    <property type="match status" value="1"/>
</dbReference>
<evidence type="ECO:0000313" key="11">
    <source>
        <dbReference type="Proteomes" id="UP000770015"/>
    </source>
</evidence>
<dbReference type="GO" id="GO:0030003">
    <property type="term" value="P:intracellular monoatomic cation homeostasis"/>
    <property type="evidence" value="ECO:0007669"/>
    <property type="project" value="UniProtKB-ARBA"/>
</dbReference>
<dbReference type="GO" id="GO:0019829">
    <property type="term" value="F:ATPase-coupled monoatomic cation transmembrane transporter activity"/>
    <property type="evidence" value="ECO:0007669"/>
    <property type="project" value="InterPro"/>
</dbReference>
<sequence length="1092" mass="115340">MGADCCSGGQDLKPGPCSGSSAQPDHGEHAHRRNDHGHPHQESKDDADVVCCDEGDCADEEKVGKDSCSKSDESSLHSEATTCCGSEERCDEKCIITAAALECEKACDGDFDHDKAEGHQHSHDQQGHHTADAACDTHLRRAFDRYSAYLEQARCICRSILDNGGTDNSKACCGSEKKPKKKMTHTKGHHHHHSKNGLKIRRNKINKMDDLVITPASRDGVESACCSGHDHGNHSDDGHGHASHGHDGHGHDGHDHGHGDKKPSANVSVRSKQGDPENDMGSETVAIVVNGMTCSGCGDKMARTLQAVPGVSQVRVNFVMGNADFCIDTSITKPEEAIRTAEAATGFGCTRVAAGDDHTLDVLATGPAAHALLGLQLDGVTDTAILDANQVRFTYDPAILGARDLFEEIGNGRCGGLAPPQADPTVASNRARLWDLVRKVTAAAVLTIPVAVLAWGHDLVDARTKAGVSLALAILVQLIAIPEFYQPAISALIFSHVLEMDMLVVISITAAFLYSIVAFSFRFAGQPLETSEFFETSTLLITLILLGRLIAMWARYKAVSAVSLRSLLTTTAVLVDANGKDREIDARLLQYGDRFKILPHSRVPTDGIVIGGSSEIDESMLTGEPIPVLKQSGDHVIAGTINGDGTVVAKLTRLPGKNTVTDIAKMVEEAANSKPRLQDLANKVAGWFVPAASSAAIISFAVWVAVGIKVRNYSTGKAVVDAITYAVAVLAVSCPCALGLAVPMVLVIAGGIAAKGGIIIKSAECTERARKCTDVIFDKTGTITEGELDVVESEYLVSDQEEAVGIAKSLVSGGKHPVSAAVDKYLASAKSASGVTDVRVVPGAGVEASINGLILRAGNPRWTSTEPVPAVARLQSIGLTTLVITRDDTAIAVFGLRTQLRPEATRVIAELKARKITVHLVSGDQERAVLSVASAVGIPLENVAAERSPAEKRDYVASVMEDPKKYVMFCGDGTNDAVAVAQANIGAQMGGALSSSDVTQGAADVILLAGLDGIPFLLSVSRAAYNRMIFNFVWSAVYNLLAILLAAGAFVTFRLQPAFAGLAEIVSVLPVIFAAMSMLLLNLRGKHGQTTQ</sequence>
<keyword evidence="7" id="KW-0547">Nucleotide-binding</keyword>
<dbReference type="GO" id="GO:0016020">
    <property type="term" value="C:membrane"/>
    <property type="evidence" value="ECO:0007669"/>
    <property type="project" value="UniProtKB-SubCell"/>
</dbReference>
<feature type="transmembrane region" description="Helical" evidence="7">
    <location>
        <begin position="684"/>
        <end position="705"/>
    </location>
</feature>
<gene>
    <name evidence="10" type="ORF">F5X68DRAFT_206137</name>
</gene>
<feature type="transmembrane region" description="Helical" evidence="7">
    <location>
        <begin position="725"/>
        <end position="752"/>
    </location>
</feature>
<name>A0A9P9ACX2_9PEZI</name>
<dbReference type="InterPro" id="IPR044492">
    <property type="entry name" value="P_typ_ATPase_HD_dom"/>
</dbReference>
<feature type="compositionally biased region" description="Basic residues" evidence="8">
    <location>
        <begin position="178"/>
        <end position="200"/>
    </location>
</feature>
<dbReference type="PROSITE" id="PS50846">
    <property type="entry name" value="HMA_2"/>
    <property type="match status" value="1"/>
</dbReference>
<feature type="transmembrane region" description="Helical" evidence="7">
    <location>
        <begin position="536"/>
        <end position="556"/>
    </location>
</feature>
<feature type="region of interest" description="Disordered" evidence="8">
    <location>
        <begin position="1"/>
        <end position="47"/>
    </location>
</feature>
<reference evidence="10" key="1">
    <citation type="journal article" date="2021" name="Nat. Commun.">
        <title>Genetic determinants of endophytism in the Arabidopsis root mycobiome.</title>
        <authorList>
            <person name="Mesny F."/>
            <person name="Miyauchi S."/>
            <person name="Thiergart T."/>
            <person name="Pickel B."/>
            <person name="Atanasova L."/>
            <person name="Karlsson M."/>
            <person name="Huettel B."/>
            <person name="Barry K.W."/>
            <person name="Haridas S."/>
            <person name="Chen C."/>
            <person name="Bauer D."/>
            <person name="Andreopoulos W."/>
            <person name="Pangilinan J."/>
            <person name="LaButti K."/>
            <person name="Riley R."/>
            <person name="Lipzen A."/>
            <person name="Clum A."/>
            <person name="Drula E."/>
            <person name="Henrissat B."/>
            <person name="Kohler A."/>
            <person name="Grigoriev I.V."/>
            <person name="Martin F.M."/>
            <person name="Hacquard S."/>
        </authorList>
    </citation>
    <scope>NUCLEOTIDE SEQUENCE</scope>
    <source>
        <strain evidence="10">MPI-SDFR-AT-0117</strain>
    </source>
</reference>
<dbReference type="PANTHER" id="PTHR46594">
    <property type="entry name" value="P-TYPE CATION-TRANSPORTING ATPASE"/>
    <property type="match status" value="1"/>
</dbReference>
<feature type="transmembrane region" description="Helical" evidence="7">
    <location>
        <begin position="1029"/>
        <end position="1053"/>
    </location>
</feature>
<feature type="compositionally biased region" description="Basic and acidic residues" evidence="8">
    <location>
        <begin position="228"/>
        <end position="263"/>
    </location>
</feature>
<dbReference type="InterPro" id="IPR006121">
    <property type="entry name" value="HMA_dom"/>
</dbReference>
<feature type="compositionally biased region" description="Basic and acidic residues" evidence="8">
    <location>
        <begin position="36"/>
        <end position="47"/>
    </location>
</feature>
<keyword evidence="3 7" id="KW-0479">Metal-binding</keyword>
<evidence type="ECO:0000256" key="1">
    <source>
        <dbReference type="ARBA" id="ARBA00004370"/>
    </source>
</evidence>
<dbReference type="Pfam" id="PF24534">
    <property type="entry name" value="HMA_PCA1"/>
    <property type="match status" value="1"/>
</dbReference>
<comment type="similarity">
    <text evidence="7">Belongs to the cation transport ATPase (P-type) (TC 3.A.3) family. Type IB subfamily.</text>
</comment>
<dbReference type="Gene3D" id="2.70.150.10">
    <property type="entry name" value="Calcium-transporting ATPase, cytoplasmic transduction domain A"/>
    <property type="match status" value="1"/>
</dbReference>
<evidence type="ECO:0000313" key="10">
    <source>
        <dbReference type="EMBL" id="KAH6687720.1"/>
    </source>
</evidence>
<evidence type="ECO:0000256" key="4">
    <source>
        <dbReference type="ARBA" id="ARBA00022967"/>
    </source>
</evidence>
<comment type="subcellular location">
    <subcellularLocation>
        <location evidence="1 7">Membrane</location>
    </subcellularLocation>
</comment>
<keyword evidence="5 7" id="KW-1133">Transmembrane helix</keyword>
<dbReference type="PROSITE" id="PS00154">
    <property type="entry name" value="ATPASE_E1_E2"/>
    <property type="match status" value="1"/>
</dbReference>
<dbReference type="InterPro" id="IPR018303">
    <property type="entry name" value="ATPase_P-typ_P_site"/>
</dbReference>
<protein>
    <submittedName>
        <fullName evidence="10">Copper-transporting P-type ATPase</fullName>
    </submittedName>
</protein>
<dbReference type="CDD" id="cd00371">
    <property type="entry name" value="HMA"/>
    <property type="match status" value="1"/>
</dbReference>
<dbReference type="Pfam" id="PF00403">
    <property type="entry name" value="HMA"/>
    <property type="match status" value="1"/>
</dbReference>
<evidence type="ECO:0000256" key="2">
    <source>
        <dbReference type="ARBA" id="ARBA00022692"/>
    </source>
</evidence>
<dbReference type="AlphaFoldDB" id="A0A9P9ACX2"/>
<organism evidence="10 11">
    <name type="scientific">Plectosphaerella plurivora</name>
    <dbReference type="NCBI Taxonomy" id="936078"/>
    <lineage>
        <taxon>Eukaryota</taxon>
        <taxon>Fungi</taxon>
        <taxon>Dikarya</taxon>
        <taxon>Ascomycota</taxon>
        <taxon>Pezizomycotina</taxon>
        <taxon>Sordariomycetes</taxon>
        <taxon>Hypocreomycetidae</taxon>
        <taxon>Glomerellales</taxon>
        <taxon>Plectosphaerellaceae</taxon>
        <taxon>Plectosphaerella</taxon>
    </lineage>
</organism>
<dbReference type="GO" id="GO:0016887">
    <property type="term" value="F:ATP hydrolysis activity"/>
    <property type="evidence" value="ECO:0007669"/>
    <property type="project" value="InterPro"/>
</dbReference>
<feature type="domain" description="HMA" evidence="9">
    <location>
        <begin position="283"/>
        <end position="350"/>
    </location>
</feature>
<dbReference type="InterPro" id="IPR036412">
    <property type="entry name" value="HAD-like_sf"/>
</dbReference>
<comment type="caution">
    <text evidence="10">The sequence shown here is derived from an EMBL/GenBank/DDBJ whole genome shotgun (WGS) entry which is preliminary data.</text>
</comment>
<keyword evidence="4" id="KW-1278">Translocase</keyword>
<dbReference type="Gene3D" id="3.30.70.100">
    <property type="match status" value="1"/>
</dbReference>
<dbReference type="SUPFAM" id="SSF81665">
    <property type="entry name" value="Calcium ATPase, transmembrane domain M"/>
    <property type="match status" value="1"/>
</dbReference>